<dbReference type="GeneID" id="28822044"/>
<dbReference type="RefSeq" id="XP_018065508.1">
    <property type="nucleotide sequence ID" value="XM_018212318.1"/>
</dbReference>
<dbReference type="Gene3D" id="6.10.250.3220">
    <property type="match status" value="1"/>
</dbReference>
<dbReference type="AlphaFoldDB" id="A0A194WT69"/>
<keyword evidence="1 4" id="KW-0479">Metal-binding</keyword>
<evidence type="ECO:0000313" key="8">
    <source>
        <dbReference type="Proteomes" id="UP000070700"/>
    </source>
</evidence>
<organism evidence="7 8">
    <name type="scientific">Mollisia scopiformis</name>
    <name type="common">Conifer needle endophyte fungus</name>
    <name type="synonym">Phialocephala scopiformis</name>
    <dbReference type="NCBI Taxonomy" id="149040"/>
    <lineage>
        <taxon>Eukaryota</taxon>
        <taxon>Fungi</taxon>
        <taxon>Dikarya</taxon>
        <taxon>Ascomycota</taxon>
        <taxon>Pezizomycotina</taxon>
        <taxon>Leotiomycetes</taxon>
        <taxon>Helotiales</taxon>
        <taxon>Mollisiaceae</taxon>
        <taxon>Mollisia</taxon>
    </lineage>
</organism>
<evidence type="ECO:0000256" key="5">
    <source>
        <dbReference type="SAM" id="MobiDB-lite"/>
    </source>
</evidence>
<dbReference type="SMART" id="SM00356">
    <property type="entry name" value="ZnF_C3H1"/>
    <property type="match status" value="4"/>
</dbReference>
<evidence type="ECO:0000256" key="2">
    <source>
        <dbReference type="ARBA" id="ARBA00022771"/>
    </source>
</evidence>
<keyword evidence="8" id="KW-1185">Reference proteome</keyword>
<dbReference type="PANTHER" id="PTHR46156:SF1">
    <property type="entry name" value="ZINC FINGER CCCH DOMAIN-CONTAINING PROTEIN 3"/>
    <property type="match status" value="1"/>
</dbReference>
<dbReference type="KEGG" id="psco:LY89DRAFT_654880"/>
<evidence type="ECO:0000256" key="4">
    <source>
        <dbReference type="PROSITE-ProRule" id="PRU00723"/>
    </source>
</evidence>
<feature type="compositionally biased region" description="Basic and acidic residues" evidence="5">
    <location>
        <begin position="88"/>
        <end position="99"/>
    </location>
</feature>
<feature type="zinc finger region" description="C3H1-type" evidence="4">
    <location>
        <begin position="223"/>
        <end position="245"/>
    </location>
</feature>
<proteinExistence type="predicted"/>
<sequence>MSRGSGRGSRVPQVHRNRTLVLNGNNSTTSINTPQGVNNDENAKINGQASTTGSAWVSKTDRHLQIINTSIYEKESQLRTKAIEETRQQKLRERGERDKKRFTKQLQRSANNAYSSSTSKSINGTIVDIEGIAFRVTKNGDKLIKVPSDPHPPSATPKTWSSGGILFFRSKNGNLYRAGIVTAHRRKIGLQKIQEPCRAFTTTGSCNKGPKCRYIHDPSKVAVCKKFLKGSCPSGDKCDLSHELTPERTPTCLHFAKGNCSKPNCQYPHVRVSPSALVCRAFGIYGYCEKGTSCTERHVHECPDFSNTGTCDTKGCKLLHRHKASVMRTNTAHNNQSGEDESSDISSDDGGEIGDEDVDSDDLEEFLGDEDGDVDCDIPMQQDYVQLS</sequence>
<feature type="compositionally biased region" description="Polar residues" evidence="5">
    <location>
        <begin position="104"/>
        <end position="118"/>
    </location>
</feature>
<dbReference type="STRING" id="149040.A0A194WT69"/>
<dbReference type="EMBL" id="KQ947427">
    <property type="protein sequence ID" value="KUJ11153.1"/>
    <property type="molecule type" value="Genomic_DNA"/>
</dbReference>
<evidence type="ECO:0000256" key="1">
    <source>
        <dbReference type="ARBA" id="ARBA00022723"/>
    </source>
</evidence>
<feature type="domain" description="C3H1-type" evidence="6">
    <location>
        <begin position="273"/>
        <end position="301"/>
    </location>
</feature>
<dbReference type="PANTHER" id="PTHR46156">
    <property type="entry name" value="CCCH ZINGC FINGER"/>
    <property type="match status" value="1"/>
</dbReference>
<feature type="region of interest" description="Disordered" evidence="5">
    <location>
        <begin position="328"/>
        <end position="388"/>
    </location>
</feature>
<dbReference type="Gene3D" id="4.10.1000.10">
    <property type="entry name" value="Zinc finger, CCCH-type"/>
    <property type="match status" value="2"/>
</dbReference>
<dbReference type="Pfam" id="PF00642">
    <property type="entry name" value="zf-CCCH"/>
    <property type="match status" value="1"/>
</dbReference>
<dbReference type="Proteomes" id="UP000070700">
    <property type="component" value="Unassembled WGS sequence"/>
</dbReference>
<accession>A0A194WT69</accession>
<feature type="region of interest" description="Disordered" evidence="5">
    <location>
        <begin position="1"/>
        <end position="54"/>
    </location>
</feature>
<keyword evidence="3 4" id="KW-0862">Zinc</keyword>
<dbReference type="PROSITE" id="PS50103">
    <property type="entry name" value="ZF_C3H1"/>
    <property type="match status" value="4"/>
</dbReference>
<feature type="compositionally biased region" description="Acidic residues" evidence="5">
    <location>
        <begin position="338"/>
        <end position="376"/>
    </location>
</feature>
<feature type="domain" description="C3H1-type" evidence="6">
    <location>
        <begin position="191"/>
        <end position="219"/>
    </location>
</feature>
<dbReference type="InterPro" id="IPR000571">
    <property type="entry name" value="Znf_CCCH"/>
</dbReference>
<keyword evidence="2 4" id="KW-0863">Zinc-finger</keyword>
<feature type="domain" description="C3H1-type" evidence="6">
    <location>
        <begin position="223"/>
        <end position="245"/>
    </location>
</feature>
<dbReference type="InterPro" id="IPR036855">
    <property type="entry name" value="Znf_CCCH_sf"/>
</dbReference>
<dbReference type="OrthoDB" id="410307at2759"/>
<name>A0A194WT69_MOLSC</name>
<evidence type="ECO:0000313" key="7">
    <source>
        <dbReference type="EMBL" id="KUJ11153.1"/>
    </source>
</evidence>
<gene>
    <name evidence="7" type="ORF">LY89DRAFT_654880</name>
</gene>
<dbReference type="InParanoid" id="A0A194WT69"/>
<dbReference type="GO" id="GO:0008270">
    <property type="term" value="F:zinc ion binding"/>
    <property type="evidence" value="ECO:0007669"/>
    <property type="project" value="UniProtKB-KW"/>
</dbReference>
<dbReference type="GO" id="GO:0005634">
    <property type="term" value="C:nucleus"/>
    <property type="evidence" value="ECO:0007669"/>
    <property type="project" value="TreeGrafter"/>
</dbReference>
<reference evidence="7 8" key="1">
    <citation type="submission" date="2015-10" db="EMBL/GenBank/DDBJ databases">
        <title>Full genome of DAOMC 229536 Phialocephala scopiformis, a fungal endophyte of spruce producing the potent anti-insectan compound rugulosin.</title>
        <authorList>
            <consortium name="DOE Joint Genome Institute"/>
            <person name="Walker A.K."/>
            <person name="Frasz S.L."/>
            <person name="Seifert K.A."/>
            <person name="Miller J.D."/>
            <person name="Mondo S.J."/>
            <person name="Labutti K."/>
            <person name="Lipzen A."/>
            <person name="Dockter R."/>
            <person name="Kennedy M."/>
            <person name="Grigoriev I.V."/>
            <person name="Spatafora J.W."/>
        </authorList>
    </citation>
    <scope>NUCLEOTIDE SEQUENCE [LARGE SCALE GENOMIC DNA]</scope>
    <source>
        <strain evidence="7 8">CBS 120377</strain>
    </source>
</reference>
<feature type="zinc finger region" description="C3H1-type" evidence="4">
    <location>
        <begin position="191"/>
        <end position="219"/>
    </location>
</feature>
<feature type="compositionally biased region" description="Polar residues" evidence="5">
    <location>
        <begin position="20"/>
        <end position="54"/>
    </location>
</feature>
<dbReference type="SUPFAM" id="SSF90229">
    <property type="entry name" value="CCCH zinc finger"/>
    <property type="match status" value="3"/>
</dbReference>
<evidence type="ECO:0000256" key="3">
    <source>
        <dbReference type="ARBA" id="ARBA00022833"/>
    </source>
</evidence>
<feature type="region of interest" description="Disordered" evidence="5">
    <location>
        <begin position="88"/>
        <end position="118"/>
    </location>
</feature>
<feature type="domain" description="C3H1-type" evidence="6">
    <location>
        <begin position="246"/>
        <end position="272"/>
    </location>
</feature>
<protein>
    <recommendedName>
        <fullName evidence="6">C3H1-type domain-containing protein</fullName>
    </recommendedName>
</protein>
<feature type="zinc finger region" description="C3H1-type" evidence="4">
    <location>
        <begin position="246"/>
        <end position="272"/>
    </location>
</feature>
<feature type="zinc finger region" description="C3H1-type" evidence="4">
    <location>
        <begin position="273"/>
        <end position="301"/>
    </location>
</feature>
<evidence type="ECO:0000259" key="6">
    <source>
        <dbReference type="PROSITE" id="PS50103"/>
    </source>
</evidence>
<dbReference type="FunFam" id="4.10.1000.10:FF:000035">
    <property type="entry name" value="CCCH zinc finger protein, variant"/>
    <property type="match status" value="1"/>
</dbReference>